<dbReference type="EMBL" id="CADCXU010001989">
    <property type="protein sequence ID" value="CAA9994451.1"/>
    <property type="molecule type" value="Genomic_DNA"/>
</dbReference>
<dbReference type="Proteomes" id="UP000479000">
    <property type="component" value="Unassembled WGS sequence"/>
</dbReference>
<keyword evidence="3" id="KW-1185">Reference proteome</keyword>
<reference evidence="2 3" key="1">
    <citation type="submission" date="2020-02" db="EMBL/GenBank/DDBJ databases">
        <authorList>
            <person name="Ferguson B K."/>
        </authorList>
    </citation>
    <scope>NUCLEOTIDE SEQUENCE [LARGE SCALE GENOMIC DNA]</scope>
</reference>
<evidence type="ECO:0000313" key="3">
    <source>
        <dbReference type="Proteomes" id="UP000479000"/>
    </source>
</evidence>
<evidence type="ECO:0000313" key="2">
    <source>
        <dbReference type="EMBL" id="CAA9994451.1"/>
    </source>
</evidence>
<accession>A0A6H5FYF3</accession>
<feature type="signal peptide" evidence="1">
    <location>
        <begin position="1"/>
        <end position="23"/>
    </location>
</feature>
<organism evidence="2 3">
    <name type="scientific">Nesidiocoris tenuis</name>
    <dbReference type="NCBI Taxonomy" id="355587"/>
    <lineage>
        <taxon>Eukaryota</taxon>
        <taxon>Metazoa</taxon>
        <taxon>Ecdysozoa</taxon>
        <taxon>Arthropoda</taxon>
        <taxon>Hexapoda</taxon>
        <taxon>Insecta</taxon>
        <taxon>Pterygota</taxon>
        <taxon>Neoptera</taxon>
        <taxon>Paraneoptera</taxon>
        <taxon>Hemiptera</taxon>
        <taxon>Heteroptera</taxon>
        <taxon>Panheteroptera</taxon>
        <taxon>Cimicomorpha</taxon>
        <taxon>Miridae</taxon>
        <taxon>Dicyphina</taxon>
        <taxon>Nesidiocoris</taxon>
    </lineage>
</organism>
<dbReference type="AlphaFoldDB" id="A0A6H5FYF3"/>
<evidence type="ECO:0000256" key="1">
    <source>
        <dbReference type="SAM" id="SignalP"/>
    </source>
</evidence>
<gene>
    <name evidence="2" type="ORF">NTEN_LOCUS1267</name>
</gene>
<keyword evidence="1" id="KW-0732">Signal</keyword>
<protein>
    <submittedName>
        <fullName evidence="2">Uncharacterized protein</fullName>
    </submittedName>
</protein>
<sequence length="59" mass="6765">MTRLRSLFAILAIRMLKFESADADIRELSPLWTNNADAQLPPCRPVPIDRSSRPHLHII</sequence>
<proteinExistence type="predicted"/>
<name>A0A6H5FYF3_9HEMI</name>
<feature type="chain" id="PRO_5026280352" evidence="1">
    <location>
        <begin position="24"/>
        <end position="59"/>
    </location>
</feature>